<dbReference type="SUPFAM" id="SSF53850">
    <property type="entry name" value="Periplasmic binding protein-like II"/>
    <property type="match status" value="1"/>
</dbReference>
<dbReference type="Proteomes" id="UP000193862">
    <property type="component" value="Unassembled WGS sequence"/>
</dbReference>
<evidence type="ECO:0008006" key="3">
    <source>
        <dbReference type="Google" id="ProtNLM"/>
    </source>
</evidence>
<organism evidence="1 2">
    <name type="scientific">Aquimixticola soesokkakensis</name>
    <dbReference type="NCBI Taxonomy" id="1519096"/>
    <lineage>
        <taxon>Bacteria</taxon>
        <taxon>Pseudomonadati</taxon>
        <taxon>Pseudomonadota</taxon>
        <taxon>Alphaproteobacteria</taxon>
        <taxon>Rhodobacterales</taxon>
        <taxon>Paracoccaceae</taxon>
        <taxon>Aquimixticola</taxon>
    </lineage>
</organism>
<evidence type="ECO:0000313" key="2">
    <source>
        <dbReference type="Proteomes" id="UP000193862"/>
    </source>
</evidence>
<name>A0A1Y5TH25_9RHOB</name>
<proteinExistence type="predicted"/>
<accession>A0A1Y5TH25</accession>
<protein>
    <recommendedName>
        <fullName evidence="3">Solute-binding protein family 3/N-terminal domain-containing protein</fullName>
    </recommendedName>
</protein>
<evidence type="ECO:0000313" key="1">
    <source>
        <dbReference type="EMBL" id="SLN63862.1"/>
    </source>
</evidence>
<keyword evidence="2" id="KW-1185">Reference proteome</keyword>
<dbReference type="AlphaFoldDB" id="A0A1Y5TH25"/>
<gene>
    <name evidence="1" type="ORF">AQS8620_02929</name>
</gene>
<sequence length="263" mass="28341">MTSPVITFVFSLILGALCLGITGAARAQEPWVAPEFLAQSRPDFGTRLPLCVLKGSPSFERDVQTAQALADVLLLTSQVVELDLRDVAHQSQDGVWPEIRQALAGRCLGVMGARLYGAQRLPDWLIASRPYFSAPYVLVSQAAQSLDDLAASHPRAQLGAPLYTPIDLSLITLIEAGGRFGGFQRRPFDRPEIARALMLAGAMDAAILWEPDLAGLAPDFYQTVAPMPPSFDANRDVAILFRSTDGALRANIDAALKVLAAEE</sequence>
<dbReference type="EMBL" id="FWFS01000011">
    <property type="protein sequence ID" value="SLN63862.1"/>
    <property type="molecule type" value="Genomic_DNA"/>
</dbReference>
<reference evidence="1 2" key="1">
    <citation type="submission" date="2017-03" db="EMBL/GenBank/DDBJ databases">
        <authorList>
            <person name="Afonso C.L."/>
            <person name="Miller P.J."/>
            <person name="Scott M.A."/>
            <person name="Spackman E."/>
            <person name="Goraichik I."/>
            <person name="Dimitrov K.M."/>
            <person name="Suarez D.L."/>
            <person name="Swayne D.E."/>
        </authorList>
    </citation>
    <scope>NUCLEOTIDE SEQUENCE [LARGE SCALE GENOMIC DNA]</scope>
    <source>
        <strain evidence="1 2">CECT 8620</strain>
    </source>
</reference>